<gene>
    <name evidence="1" type="ORF">S01H1_68579</name>
</gene>
<feature type="non-terminal residue" evidence="1">
    <location>
        <position position="1"/>
    </location>
</feature>
<dbReference type="InterPro" id="IPR038713">
    <property type="entry name" value="Terminase_Gp1_N_sf"/>
</dbReference>
<comment type="caution">
    <text evidence="1">The sequence shown here is derived from an EMBL/GenBank/DDBJ whole genome shotgun (WGS) entry which is preliminary data.</text>
</comment>
<sequence>KDINEIKLTPKQRNFAEHYVDCGNGAEAYRRAYNVKPTTSNEVCAVKGSELLHNGNISVIIKDLRKQQADRFEITRSDVAQGYLEIINAWKRLMVLASKETLSKDEKQKFYLLKEMVKGSDYRGAYDSLAKMFGLNEPDKTQIDQTIKEIQVVINRGSNGGI</sequence>
<protein>
    <recommendedName>
        <fullName evidence="2">Terminase small subunit</fullName>
    </recommendedName>
</protein>
<dbReference type="EMBL" id="BARS01045482">
    <property type="protein sequence ID" value="GAG33242.1"/>
    <property type="molecule type" value="Genomic_DNA"/>
</dbReference>
<dbReference type="GO" id="GO:0051276">
    <property type="term" value="P:chromosome organization"/>
    <property type="evidence" value="ECO:0007669"/>
    <property type="project" value="InterPro"/>
</dbReference>
<dbReference type="AlphaFoldDB" id="X0XCU0"/>
<proteinExistence type="predicted"/>
<organism evidence="1">
    <name type="scientific">marine sediment metagenome</name>
    <dbReference type="NCBI Taxonomy" id="412755"/>
    <lineage>
        <taxon>unclassified sequences</taxon>
        <taxon>metagenomes</taxon>
        <taxon>ecological metagenomes</taxon>
    </lineage>
</organism>
<dbReference type="Pfam" id="PF03592">
    <property type="entry name" value="Terminase_2"/>
    <property type="match status" value="1"/>
</dbReference>
<accession>X0XCU0</accession>
<reference evidence="1" key="1">
    <citation type="journal article" date="2014" name="Front. Microbiol.">
        <title>High frequency of phylogenetically diverse reductive dehalogenase-homologous genes in deep subseafloor sedimentary metagenomes.</title>
        <authorList>
            <person name="Kawai M."/>
            <person name="Futagami T."/>
            <person name="Toyoda A."/>
            <person name="Takaki Y."/>
            <person name="Nishi S."/>
            <person name="Hori S."/>
            <person name="Arai W."/>
            <person name="Tsubouchi T."/>
            <person name="Morono Y."/>
            <person name="Uchiyama I."/>
            <person name="Ito T."/>
            <person name="Fujiyama A."/>
            <person name="Inagaki F."/>
            <person name="Takami H."/>
        </authorList>
    </citation>
    <scope>NUCLEOTIDE SEQUENCE</scope>
    <source>
        <strain evidence="1">Expedition CK06-06</strain>
    </source>
</reference>
<name>X0XCU0_9ZZZZ</name>
<evidence type="ECO:0000313" key="1">
    <source>
        <dbReference type="EMBL" id="GAG33242.1"/>
    </source>
</evidence>
<dbReference type="Gene3D" id="1.10.10.1400">
    <property type="entry name" value="Terminase, small subunit, N-terminal DNA-binding domain, HTH motif"/>
    <property type="match status" value="1"/>
</dbReference>
<evidence type="ECO:0008006" key="2">
    <source>
        <dbReference type="Google" id="ProtNLM"/>
    </source>
</evidence>
<dbReference type="InterPro" id="IPR005335">
    <property type="entry name" value="Terminase_ssu"/>
</dbReference>